<name>A0A8H7RG14_9FUNG</name>
<reference evidence="8" key="1">
    <citation type="submission" date="2020-12" db="EMBL/GenBank/DDBJ databases">
        <title>Metabolic potential, ecology and presence of endohyphal bacteria is reflected in genomic diversity of Mucoromycotina.</title>
        <authorList>
            <person name="Muszewska A."/>
            <person name="Okrasinska A."/>
            <person name="Steczkiewicz K."/>
            <person name="Drgas O."/>
            <person name="Orlowska M."/>
            <person name="Perlinska-Lenart U."/>
            <person name="Aleksandrzak-Piekarczyk T."/>
            <person name="Szatraj K."/>
            <person name="Zielenkiewicz U."/>
            <person name="Pilsyk S."/>
            <person name="Malc E."/>
            <person name="Mieczkowski P."/>
            <person name="Kruszewska J.S."/>
            <person name="Biernat P."/>
            <person name="Pawlowska J."/>
        </authorList>
    </citation>
    <scope>NUCLEOTIDE SEQUENCE</scope>
    <source>
        <strain evidence="8">WA0000017839</strain>
    </source>
</reference>
<feature type="transmembrane region" description="Helical" evidence="6">
    <location>
        <begin position="58"/>
        <end position="87"/>
    </location>
</feature>
<comment type="caution">
    <text evidence="8">The sequence shown here is derived from an EMBL/GenBank/DDBJ whole genome shotgun (WGS) entry which is preliminary data.</text>
</comment>
<dbReference type="AlphaFoldDB" id="A0A8H7RG14"/>
<proteinExistence type="predicted"/>
<feature type="domain" description="TECPR1-like DysF" evidence="7">
    <location>
        <begin position="34"/>
        <end position="349"/>
    </location>
</feature>
<dbReference type="InterPro" id="IPR052646">
    <property type="entry name" value="Peroxisomal_PEX28-32"/>
</dbReference>
<dbReference type="PANTHER" id="PTHR31679:SF2">
    <property type="entry name" value="PEROXISOMAL MEMBRANE PROTEIN PEX30-RELATED"/>
    <property type="match status" value="1"/>
</dbReference>
<evidence type="ECO:0000313" key="8">
    <source>
        <dbReference type="EMBL" id="KAG2208981.1"/>
    </source>
</evidence>
<evidence type="ECO:0000256" key="1">
    <source>
        <dbReference type="ARBA" id="ARBA00004308"/>
    </source>
</evidence>
<feature type="non-terminal residue" evidence="8">
    <location>
        <position position="1"/>
    </location>
</feature>
<evidence type="ECO:0000256" key="5">
    <source>
        <dbReference type="SAM" id="MobiDB-lite"/>
    </source>
</evidence>
<feature type="region of interest" description="Disordered" evidence="5">
    <location>
        <begin position="373"/>
        <end position="397"/>
    </location>
</feature>
<feature type="transmembrane region" description="Helical" evidence="6">
    <location>
        <begin position="153"/>
        <end position="173"/>
    </location>
</feature>
<feature type="transmembrane region" description="Helical" evidence="6">
    <location>
        <begin position="180"/>
        <end position="199"/>
    </location>
</feature>
<dbReference type="OrthoDB" id="5586090at2759"/>
<dbReference type="PANTHER" id="PTHR31679">
    <property type="entry name" value="PEROXISOMAL MEMBRANE PROTEIN PEX30-RELATED"/>
    <property type="match status" value="1"/>
</dbReference>
<dbReference type="GO" id="GO:0005778">
    <property type="term" value="C:peroxisomal membrane"/>
    <property type="evidence" value="ECO:0007669"/>
    <property type="project" value="UniProtKB-ARBA"/>
</dbReference>
<evidence type="ECO:0000313" key="9">
    <source>
        <dbReference type="Proteomes" id="UP000603453"/>
    </source>
</evidence>
<keyword evidence="9" id="KW-1185">Reference proteome</keyword>
<dbReference type="EMBL" id="JAEPRD010000017">
    <property type="protein sequence ID" value="KAG2208981.1"/>
    <property type="molecule type" value="Genomic_DNA"/>
</dbReference>
<dbReference type="GO" id="GO:0012505">
    <property type="term" value="C:endomembrane system"/>
    <property type="evidence" value="ECO:0007669"/>
    <property type="project" value="UniProtKB-SubCell"/>
</dbReference>
<accession>A0A8H7RG14</accession>
<sequence>MQIGRRSSLLSSEPNPETIIDNSTIESLVKDLQPLIHYTALFIRLIHWKDNKKLKHSFALLLSLIIWWSIDLCVLYLLPLILVVAILQHDTIFPSTRKSTQVDETNELIHDLTEIRDTVCLLASIKAWVQKSDTLCRAYYRYYSVATSKQRSIIGFGATIVLAFTYAGWMLLIHQHMITGCASLMWLLIVSIMCLYSPWTNPICVACVRAVTPLVYSWKVTEKDEQGSRQPTDLVSAYCFQVYHHQRWWFPTGWSNFLLPEDPPVWSDQHGKPIPKLHDFTLPPDTYIGPPNKMNQQRCVSWVWMDPFWSKQKDVVGDKQSWQYGSKWKNWSSDANGSGFYTRRRKWFRYAQRKETWVGVDNSDCVSMTNGSHTTDTSSVCDWNDTPPISPSTSSSSISESVHVKPVLLSNNNVRRSSVPVTFKIPALSCSRKT</sequence>
<evidence type="ECO:0000259" key="7">
    <source>
        <dbReference type="Pfam" id="PF06398"/>
    </source>
</evidence>
<protein>
    <recommendedName>
        <fullName evidence="7">TECPR1-like DysF domain-containing protein</fullName>
    </recommendedName>
</protein>
<keyword evidence="3 6" id="KW-1133">Transmembrane helix</keyword>
<evidence type="ECO:0000256" key="2">
    <source>
        <dbReference type="ARBA" id="ARBA00022692"/>
    </source>
</evidence>
<dbReference type="InterPro" id="IPR010482">
    <property type="entry name" value="TECPR1-like_DysF"/>
</dbReference>
<gene>
    <name evidence="8" type="ORF">INT47_011121</name>
</gene>
<comment type="subcellular location">
    <subcellularLocation>
        <location evidence="1">Endomembrane system</location>
    </subcellularLocation>
</comment>
<dbReference type="Pfam" id="PF06398">
    <property type="entry name" value="Pex24p"/>
    <property type="match status" value="1"/>
</dbReference>
<evidence type="ECO:0000256" key="4">
    <source>
        <dbReference type="ARBA" id="ARBA00023136"/>
    </source>
</evidence>
<evidence type="ECO:0000256" key="3">
    <source>
        <dbReference type="ARBA" id="ARBA00022989"/>
    </source>
</evidence>
<keyword evidence="2 6" id="KW-0812">Transmembrane</keyword>
<dbReference type="Proteomes" id="UP000603453">
    <property type="component" value="Unassembled WGS sequence"/>
</dbReference>
<keyword evidence="4 6" id="KW-0472">Membrane</keyword>
<dbReference type="GO" id="GO:0007031">
    <property type="term" value="P:peroxisome organization"/>
    <property type="evidence" value="ECO:0007669"/>
    <property type="project" value="TreeGrafter"/>
</dbReference>
<evidence type="ECO:0000256" key="6">
    <source>
        <dbReference type="SAM" id="Phobius"/>
    </source>
</evidence>
<organism evidence="8 9">
    <name type="scientific">Mucor saturninus</name>
    <dbReference type="NCBI Taxonomy" id="64648"/>
    <lineage>
        <taxon>Eukaryota</taxon>
        <taxon>Fungi</taxon>
        <taxon>Fungi incertae sedis</taxon>
        <taxon>Mucoromycota</taxon>
        <taxon>Mucoromycotina</taxon>
        <taxon>Mucoromycetes</taxon>
        <taxon>Mucorales</taxon>
        <taxon>Mucorineae</taxon>
        <taxon>Mucoraceae</taxon>
        <taxon>Mucor</taxon>
    </lineage>
</organism>